<dbReference type="EMBL" id="QXED01000008">
    <property type="protein sequence ID" value="RIV19341.1"/>
    <property type="molecule type" value="Genomic_DNA"/>
</dbReference>
<dbReference type="GO" id="GO:0000703">
    <property type="term" value="F:oxidized pyrimidine nucleobase lesion DNA N-glycosylase activity"/>
    <property type="evidence" value="ECO:0007669"/>
    <property type="project" value="TreeGrafter"/>
</dbReference>
<keyword evidence="4" id="KW-0456">Lyase</keyword>
<evidence type="ECO:0000256" key="3">
    <source>
        <dbReference type="ARBA" id="ARBA00023204"/>
    </source>
</evidence>
<evidence type="ECO:0000256" key="5">
    <source>
        <dbReference type="ARBA" id="ARBA00023295"/>
    </source>
</evidence>
<dbReference type="Proteomes" id="UP000283523">
    <property type="component" value="Unassembled WGS sequence"/>
</dbReference>
<dbReference type="GO" id="GO:0006289">
    <property type="term" value="P:nucleotide-excision repair"/>
    <property type="evidence" value="ECO:0007669"/>
    <property type="project" value="TreeGrafter"/>
</dbReference>
<dbReference type="InterPro" id="IPR023170">
    <property type="entry name" value="HhH_base_excis_C"/>
</dbReference>
<dbReference type="CDD" id="cd00056">
    <property type="entry name" value="ENDO3c"/>
    <property type="match status" value="1"/>
</dbReference>
<evidence type="ECO:0000256" key="1">
    <source>
        <dbReference type="ARBA" id="ARBA00022763"/>
    </source>
</evidence>
<protein>
    <submittedName>
        <fullName evidence="7">Endonuclease III</fullName>
    </submittedName>
</protein>
<comment type="caution">
    <text evidence="7">The sequence shown here is derived from an EMBL/GenBank/DDBJ whole genome shotgun (WGS) entry which is preliminary data.</text>
</comment>
<gene>
    <name evidence="7" type="ORF">DYU11_24865</name>
</gene>
<dbReference type="PANTHER" id="PTHR43286">
    <property type="entry name" value="ENDONUCLEASE III-LIKE PROTEIN 1"/>
    <property type="match status" value="1"/>
</dbReference>
<dbReference type="OrthoDB" id="9800977at2"/>
<dbReference type="GO" id="GO:0016829">
    <property type="term" value="F:lyase activity"/>
    <property type="evidence" value="ECO:0007669"/>
    <property type="project" value="UniProtKB-KW"/>
</dbReference>
<dbReference type="AlphaFoldDB" id="A0A418M146"/>
<evidence type="ECO:0000313" key="8">
    <source>
        <dbReference type="Proteomes" id="UP000283523"/>
    </source>
</evidence>
<dbReference type="GO" id="GO:0003906">
    <property type="term" value="F:DNA-(apurinic or apyrimidinic site) endonuclease activity"/>
    <property type="evidence" value="ECO:0007669"/>
    <property type="project" value="TreeGrafter"/>
</dbReference>
<sequence>MKPDFELTTVLSHIEKAIQPYPKAAMFELAERGYNSLFEQLISCIVSIRTLDETTIPVSERLFAAARTPEQLLALDIPTLTELLYGTTYPDQKAYTMRGIAERTMSEFGGKLPADFETLTSFKGVGPKCANLALGVATGQAAISVDVHVHRVVNRWGYVLTKQPEKTLNVLEAKVPKAQWIDINRLLMPFGKHICTGTLPHCSTCPVLPWCEQVGVTKHR</sequence>
<dbReference type="SUPFAM" id="SSF48150">
    <property type="entry name" value="DNA-glycosylase"/>
    <property type="match status" value="1"/>
</dbReference>
<dbReference type="GO" id="GO:0006285">
    <property type="term" value="P:base-excision repair, AP site formation"/>
    <property type="evidence" value="ECO:0007669"/>
    <property type="project" value="TreeGrafter"/>
</dbReference>
<dbReference type="PANTHER" id="PTHR43286:SF1">
    <property type="entry name" value="ENDONUCLEASE III-LIKE PROTEIN 1"/>
    <property type="match status" value="1"/>
</dbReference>
<organism evidence="7 8">
    <name type="scientific">Fibrisoma montanum</name>
    <dbReference type="NCBI Taxonomy" id="2305895"/>
    <lineage>
        <taxon>Bacteria</taxon>
        <taxon>Pseudomonadati</taxon>
        <taxon>Bacteroidota</taxon>
        <taxon>Cytophagia</taxon>
        <taxon>Cytophagales</taxon>
        <taxon>Spirosomataceae</taxon>
        <taxon>Fibrisoma</taxon>
    </lineage>
</organism>
<dbReference type="SMART" id="SM00478">
    <property type="entry name" value="ENDO3c"/>
    <property type="match status" value="1"/>
</dbReference>
<keyword evidence="5" id="KW-0326">Glycosidase</keyword>
<dbReference type="Pfam" id="PF00730">
    <property type="entry name" value="HhH-GPD"/>
    <property type="match status" value="1"/>
</dbReference>
<feature type="domain" description="HhH-GPD" evidence="6">
    <location>
        <begin position="46"/>
        <end position="193"/>
    </location>
</feature>
<keyword evidence="8" id="KW-1185">Reference proteome</keyword>
<evidence type="ECO:0000313" key="7">
    <source>
        <dbReference type="EMBL" id="RIV19341.1"/>
    </source>
</evidence>
<dbReference type="RefSeq" id="WP_119670444.1">
    <property type="nucleotide sequence ID" value="NZ_QXED01000008.1"/>
</dbReference>
<dbReference type="Gene3D" id="1.10.1670.10">
    <property type="entry name" value="Helix-hairpin-Helix base-excision DNA repair enzymes (C-terminal)"/>
    <property type="match status" value="1"/>
</dbReference>
<proteinExistence type="predicted"/>
<evidence type="ECO:0000259" key="6">
    <source>
        <dbReference type="SMART" id="SM00478"/>
    </source>
</evidence>
<keyword evidence="2" id="KW-0378">Hydrolase</keyword>
<keyword evidence="3" id="KW-0234">DNA repair</keyword>
<reference evidence="7 8" key="1">
    <citation type="submission" date="2018-08" db="EMBL/GenBank/DDBJ databases">
        <title>Fibrisoma montanum sp. nov., isolated from Danxia mountain soil.</title>
        <authorList>
            <person name="Huang Y."/>
        </authorList>
    </citation>
    <scope>NUCLEOTIDE SEQUENCE [LARGE SCALE GENOMIC DNA]</scope>
    <source>
        <strain evidence="7 8">HYT19</strain>
    </source>
</reference>
<keyword evidence="7" id="KW-0540">Nuclease</keyword>
<name>A0A418M146_9BACT</name>
<keyword evidence="1" id="KW-0227">DNA damage</keyword>
<keyword evidence="7" id="KW-0255">Endonuclease</keyword>
<evidence type="ECO:0000256" key="4">
    <source>
        <dbReference type="ARBA" id="ARBA00023239"/>
    </source>
</evidence>
<dbReference type="Gene3D" id="1.10.340.30">
    <property type="entry name" value="Hypothetical protein, domain 2"/>
    <property type="match status" value="1"/>
</dbReference>
<dbReference type="PIRSF" id="PIRSF001435">
    <property type="entry name" value="Nth"/>
    <property type="match status" value="1"/>
</dbReference>
<accession>A0A418M146</accession>
<dbReference type="InterPro" id="IPR011257">
    <property type="entry name" value="DNA_glycosylase"/>
</dbReference>
<evidence type="ECO:0000256" key="2">
    <source>
        <dbReference type="ARBA" id="ARBA00022801"/>
    </source>
</evidence>
<dbReference type="InterPro" id="IPR003265">
    <property type="entry name" value="HhH-GPD_domain"/>
</dbReference>